<dbReference type="SUPFAM" id="SSF56672">
    <property type="entry name" value="DNA/RNA polymerases"/>
    <property type="match status" value="1"/>
</dbReference>
<dbReference type="PANTHER" id="PTHR34047:SF8">
    <property type="entry name" value="PROTEIN YKFC"/>
    <property type="match status" value="1"/>
</dbReference>
<sequence>MKRCGYLIESVIAEDNLLDAFKAVMRGKKRSRTTCHYKKHRAEVLRRLAGEIEQDIYTPAGYREFTVNETGKERIIQSLNFRDRIAIHAIMNVLYGRIFKGMMIRDTYSSLPDRGIHDGLRRVRTALKDVPGTAYCLKFDLKKFYHSVDQQVLIGMLSAKIKDRRMLATLVRIIQSYPQNGLPIGYHSSQLLGNFYLHPLDNYVKTVLKVKYYFRYCDDIVILSSSKEEFHTLFQAIRNLTEETLHLSIKENYQIFPTDSRGIDFLGYVIRHDYVRLRKRIKQNVARRLHDIKSKKRRRAVIAAFWGWAKHANGTHLFYILTGMKNFKDLGVMYKPQDGKKRFDHPLTPLGNLQNCEITVLDFETEIKTKEGEGRYVVLFELNEVKGKFITNSEEMKSILDQVKTINELPFKTIIRRKIFGQNKSKYIFE</sequence>
<reference evidence="2" key="1">
    <citation type="submission" date="2019-03" db="EMBL/GenBank/DDBJ databases">
        <title>Single cell metagenomics reveals metabolic interactions within the superorganism composed of flagellate Streblomastix strix and complex community of Bacteroidetes bacteria on its surface.</title>
        <authorList>
            <person name="Treitli S.C."/>
            <person name="Kolisko M."/>
            <person name="Husnik F."/>
            <person name="Keeling P."/>
            <person name="Hampl V."/>
        </authorList>
    </citation>
    <scope>NUCLEOTIDE SEQUENCE</scope>
    <source>
        <strain evidence="2">STM</strain>
    </source>
</reference>
<protein>
    <submittedName>
        <fullName evidence="2">Group II intron-encoded protein LtrA</fullName>
    </submittedName>
</protein>
<dbReference type="CDD" id="cd01651">
    <property type="entry name" value="RT_G2_intron"/>
    <property type="match status" value="1"/>
</dbReference>
<dbReference type="Gene3D" id="3.30.70.270">
    <property type="match status" value="1"/>
</dbReference>
<dbReference type="AlphaFoldDB" id="A0A5J4S1A7"/>
<dbReference type="PROSITE" id="PS50878">
    <property type="entry name" value="RT_POL"/>
    <property type="match status" value="1"/>
</dbReference>
<dbReference type="Pfam" id="PF00078">
    <property type="entry name" value="RVT_1"/>
    <property type="match status" value="1"/>
</dbReference>
<dbReference type="InterPro" id="IPR000477">
    <property type="entry name" value="RT_dom"/>
</dbReference>
<evidence type="ECO:0000259" key="1">
    <source>
        <dbReference type="PROSITE" id="PS50878"/>
    </source>
</evidence>
<dbReference type="InterPro" id="IPR051083">
    <property type="entry name" value="GrpII_Intron_Splice-Mob/Def"/>
</dbReference>
<gene>
    <name evidence="2" type="ORF">EZS27_012229</name>
</gene>
<dbReference type="EMBL" id="SNRY01000502">
    <property type="protein sequence ID" value="KAA6339864.1"/>
    <property type="molecule type" value="Genomic_DNA"/>
</dbReference>
<dbReference type="PANTHER" id="PTHR34047">
    <property type="entry name" value="NUCLEAR INTRON MATURASE 1, MITOCHONDRIAL-RELATED"/>
    <property type="match status" value="1"/>
</dbReference>
<proteinExistence type="predicted"/>
<evidence type="ECO:0000313" key="2">
    <source>
        <dbReference type="EMBL" id="KAA6339864.1"/>
    </source>
</evidence>
<feature type="domain" description="Reverse transcriptase" evidence="1">
    <location>
        <begin position="1"/>
        <end position="270"/>
    </location>
</feature>
<name>A0A5J4S1A7_9ZZZZ</name>
<dbReference type="Gene3D" id="3.10.10.10">
    <property type="entry name" value="HIV Type 1 Reverse Transcriptase, subunit A, domain 1"/>
    <property type="match status" value="1"/>
</dbReference>
<organism evidence="2">
    <name type="scientific">termite gut metagenome</name>
    <dbReference type="NCBI Taxonomy" id="433724"/>
    <lineage>
        <taxon>unclassified sequences</taxon>
        <taxon>metagenomes</taxon>
        <taxon>organismal metagenomes</taxon>
    </lineage>
</organism>
<dbReference type="InterPro" id="IPR043128">
    <property type="entry name" value="Rev_trsase/Diguanyl_cyclase"/>
</dbReference>
<dbReference type="InterPro" id="IPR043502">
    <property type="entry name" value="DNA/RNA_pol_sf"/>
</dbReference>
<accession>A0A5J4S1A7</accession>
<comment type="caution">
    <text evidence="2">The sequence shown here is derived from an EMBL/GenBank/DDBJ whole genome shotgun (WGS) entry which is preliminary data.</text>
</comment>